<dbReference type="Proteomes" id="UP000183400">
    <property type="component" value="Unassembled WGS sequence"/>
</dbReference>
<name>A0A1H2WEZ4_9RHOB</name>
<evidence type="ECO:0000313" key="2">
    <source>
        <dbReference type="Proteomes" id="UP000183400"/>
    </source>
</evidence>
<sequence length="109" mass="12292">MTLTKRSESTIFVRAGMPPANDRFGDMGCETELGSLQMQTYAASAKGRNRMTASSRERAIRNDPYEWRPLNQRSLHITPLQRLSRFVMVVQGNPWLQKLGVLVPVQTAA</sequence>
<organism evidence="1 2">
    <name type="scientific">Ruegeria halocynthiae</name>
    <dbReference type="NCBI Taxonomy" id="985054"/>
    <lineage>
        <taxon>Bacteria</taxon>
        <taxon>Pseudomonadati</taxon>
        <taxon>Pseudomonadota</taxon>
        <taxon>Alphaproteobacteria</taxon>
        <taxon>Rhodobacterales</taxon>
        <taxon>Roseobacteraceae</taxon>
        <taxon>Ruegeria</taxon>
    </lineage>
</organism>
<keyword evidence="2" id="KW-1185">Reference proteome</keyword>
<gene>
    <name evidence="1" type="ORF">SAMN05444358_1011767</name>
</gene>
<dbReference type="AlphaFoldDB" id="A0A1H2WEZ4"/>
<evidence type="ECO:0000313" key="1">
    <source>
        <dbReference type="EMBL" id="SDW79088.1"/>
    </source>
</evidence>
<protein>
    <submittedName>
        <fullName evidence="1">Uncharacterized protein</fullName>
    </submittedName>
</protein>
<accession>A0A1H2WEZ4</accession>
<dbReference type="EMBL" id="FNNP01000001">
    <property type="protein sequence ID" value="SDW79088.1"/>
    <property type="molecule type" value="Genomic_DNA"/>
</dbReference>
<reference evidence="2" key="1">
    <citation type="submission" date="2016-10" db="EMBL/GenBank/DDBJ databases">
        <authorList>
            <person name="Varghese N."/>
            <person name="Submissions S."/>
        </authorList>
    </citation>
    <scope>NUCLEOTIDE SEQUENCE [LARGE SCALE GENOMIC DNA]</scope>
    <source>
        <strain evidence="2">DSM 27839</strain>
    </source>
</reference>
<proteinExistence type="predicted"/>